<keyword evidence="1" id="KW-0812">Transmembrane</keyword>
<feature type="non-terminal residue" evidence="2">
    <location>
        <position position="1"/>
    </location>
</feature>
<keyword evidence="1" id="KW-0472">Membrane</keyword>
<comment type="caution">
    <text evidence="2">The sequence shown here is derived from an EMBL/GenBank/DDBJ whole genome shotgun (WGS) entry which is preliminary data.</text>
</comment>
<proteinExistence type="predicted"/>
<gene>
    <name evidence="2" type="ORF">J3Q64DRAFT_1633722</name>
</gene>
<evidence type="ECO:0000313" key="3">
    <source>
        <dbReference type="Proteomes" id="UP001448207"/>
    </source>
</evidence>
<reference evidence="2 3" key="1">
    <citation type="submission" date="2024-04" db="EMBL/GenBank/DDBJ databases">
        <title>Symmetric and asymmetric DNA N6-adenine methylation regulates different biological responses in Mucorales.</title>
        <authorList>
            <consortium name="Lawrence Berkeley National Laboratory"/>
            <person name="Lax C."/>
            <person name="Mondo S.J."/>
            <person name="Osorio-Concepcion M."/>
            <person name="Muszewska A."/>
            <person name="Corrochano-Luque M."/>
            <person name="Gutierrez G."/>
            <person name="Riley R."/>
            <person name="Lipzen A."/>
            <person name="Guo J."/>
            <person name="Hundley H."/>
            <person name="Amirebrahimi M."/>
            <person name="Ng V."/>
            <person name="Lorenzo-Gutierrez D."/>
            <person name="Binder U."/>
            <person name="Yang J."/>
            <person name="Song Y."/>
            <person name="Canovas D."/>
            <person name="Navarro E."/>
            <person name="Freitag M."/>
            <person name="Gabaldon T."/>
            <person name="Grigoriev I.V."/>
            <person name="Corrochano L.M."/>
            <person name="Nicolas F.E."/>
            <person name="Garre V."/>
        </authorList>
    </citation>
    <scope>NUCLEOTIDE SEQUENCE [LARGE SCALE GENOMIC DNA]</scope>
    <source>
        <strain evidence="2 3">L51</strain>
    </source>
</reference>
<dbReference type="EMBL" id="JBCLYO010000002">
    <property type="protein sequence ID" value="KAL0092750.1"/>
    <property type="molecule type" value="Genomic_DNA"/>
</dbReference>
<keyword evidence="1" id="KW-1133">Transmembrane helix</keyword>
<sequence length="106" mass="12435">KRKSKGLDKVRLCLADRILRLYGIKQLKVLLIKHFSSFANSDRTKALYDRHKGLFGALAMLKTAVNDFFLASISTFFNLKLFFLYMLQVEKTIYLWSMRFFEEGQA</sequence>
<organism evidence="2 3">
    <name type="scientific">Phycomyces blakesleeanus</name>
    <dbReference type="NCBI Taxonomy" id="4837"/>
    <lineage>
        <taxon>Eukaryota</taxon>
        <taxon>Fungi</taxon>
        <taxon>Fungi incertae sedis</taxon>
        <taxon>Mucoromycota</taxon>
        <taxon>Mucoromycotina</taxon>
        <taxon>Mucoromycetes</taxon>
        <taxon>Mucorales</taxon>
        <taxon>Phycomycetaceae</taxon>
        <taxon>Phycomyces</taxon>
    </lineage>
</organism>
<accession>A0ABR3BA65</accession>
<feature type="transmembrane region" description="Helical" evidence="1">
    <location>
        <begin position="68"/>
        <end position="87"/>
    </location>
</feature>
<protein>
    <recommendedName>
        <fullName evidence="4">Homeodomain-like DNA binding domain-containing transcription factor</fullName>
    </recommendedName>
</protein>
<evidence type="ECO:0008006" key="4">
    <source>
        <dbReference type="Google" id="ProtNLM"/>
    </source>
</evidence>
<evidence type="ECO:0000313" key="2">
    <source>
        <dbReference type="EMBL" id="KAL0092750.1"/>
    </source>
</evidence>
<evidence type="ECO:0000256" key="1">
    <source>
        <dbReference type="SAM" id="Phobius"/>
    </source>
</evidence>
<dbReference type="Proteomes" id="UP001448207">
    <property type="component" value="Unassembled WGS sequence"/>
</dbReference>
<name>A0ABR3BA65_PHYBL</name>
<keyword evidence="3" id="KW-1185">Reference proteome</keyword>